<keyword evidence="1" id="KW-1133">Transmembrane helix</keyword>
<name>A0A940DNR5_9BACT</name>
<evidence type="ECO:0000313" key="3">
    <source>
        <dbReference type="Proteomes" id="UP000771749"/>
    </source>
</evidence>
<feature type="transmembrane region" description="Helical" evidence="1">
    <location>
        <begin position="7"/>
        <end position="25"/>
    </location>
</feature>
<feature type="transmembrane region" description="Helical" evidence="1">
    <location>
        <begin position="92"/>
        <end position="115"/>
    </location>
</feature>
<comment type="caution">
    <text evidence="2">The sequence shown here is derived from an EMBL/GenBank/DDBJ whole genome shotgun (WGS) entry which is preliminary data.</text>
</comment>
<organism evidence="2 3">
    <name type="scientific">Candidatus Cryptobacteroides gallistercoris</name>
    <dbReference type="NCBI Taxonomy" id="2840765"/>
    <lineage>
        <taxon>Bacteria</taxon>
        <taxon>Pseudomonadati</taxon>
        <taxon>Bacteroidota</taxon>
        <taxon>Bacteroidia</taxon>
        <taxon>Bacteroidales</taxon>
        <taxon>Candidatus Cryptobacteroides</taxon>
    </lineage>
</organism>
<evidence type="ECO:0000256" key="1">
    <source>
        <dbReference type="SAM" id="Phobius"/>
    </source>
</evidence>
<proteinExistence type="predicted"/>
<feature type="transmembrane region" description="Helical" evidence="1">
    <location>
        <begin position="121"/>
        <end position="142"/>
    </location>
</feature>
<dbReference type="PANTHER" id="PTHR42709:SF4">
    <property type="entry name" value="INNER MEMBRANE PROTEIN YQAA"/>
    <property type="match status" value="1"/>
</dbReference>
<dbReference type="PANTHER" id="PTHR42709">
    <property type="entry name" value="ALKALINE PHOSPHATASE LIKE PROTEIN"/>
    <property type="match status" value="1"/>
</dbReference>
<sequence length="145" mass="16390">MFGLEELGLIGLFLGTFLAATILPFSSDALYIAVLAATGDTAGCLAVGTLGNWLGSVFTYWIGWIGKWEWIEKWFKVKPETLQKQKQKIDRYGVWLALTCWIPIVGDIVAIALGFYKTRPFWTIVLMLVGKFGRFLIWNLIYGLF</sequence>
<dbReference type="Proteomes" id="UP000771749">
    <property type="component" value="Unassembled WGS sequence"/>
</dbReference>
<reference evidence="2" key="2">
    <citation type="journal article" date="2021" name="PeerJ">
        <title>Extensive microbial diversity within the chicken gut microbiome revealed by metagenomics and culture.</title>
        <authorList>
            <person name="Gilroy R."/>
            <person name="Ravi A."/>
            <person name="Getino M."/>
            <person name="Pursley I."/>
            <person name="Horton D.L."/>
            <person name="Alikhan N.F."/>
            <person name="Baker D."/>
            <person name="Gharbi K."/>
            <person name="Hall N."/>
            <person name="Watson M."/>
            <person name="Adriaenssens E.M."/>
            <person name="Foster-Nyarko E."/>
            <person name="Jarju S."/>
            <person name="Secka A."/>
            <person name="Antonio M."/>
            <person name="Oren A."/>
            <person name="Chaudhuri R.R."/>
            <person name="La Ragione R."/>
            <person name="Hildebrand F."/>
            <person name="Pallen M.J."/>
        </authorList>
    </citation>
    <scope>NUCLEOTIDE SEQUENCE</scope>
    <source>
        <strain evidence="2">F1-3629</strain>
    </source>
</reference>
<dbReference type="AlphaFoldDB" id="A0A940DNR5"/>
<reference evidence="2" key="1">
    <citation type="submission" date="2020-10" db="EMBL/GenBank/DDBJ databases">
        <authorList>
            <person name="Gilroy R."/>
        </authorList>
    </citation>
    <scope>NUCLEOTIDE SEQUENCE</scope>
    <source>
        <strain evidence="2">F1-3629</strain>
    </source>
</reference>
<evidence type="ECO:0000313" key="2">
    <source>
        <dbReference type="EMBL" id="MBO8454111.1"/>
    </source>
</evidence>
<protein>
    <submittedName>
        <fullName evidence="2">DedA family protein</fullName>
    </submittedName>
</protein>
<dbReference type="EMBL" id="JADIMJ010000076">
    <property type="protein sequence ID" value="MBO8454111.1"/>
    <property type="molecule type" value="Genomic_DNA"/>
</dbReference>
<keyword evidence="1" id="KW-0472">Membrane</keyword>
<dbReference type="InterPro" id="IPR051311">
    <property type="entry name" value="DedA_domain"/>
</dbReference>
<gene>
    <name evidence="2" type="ORF">IAC07_05230</name>
</gene>
<accession>A0A940DNR5</accession>
<keyword evidence="1" id="KW-0812">Transmembrane</keyword>
<feature type="transmembrane region" description="Helical" evidence="1">
    <location>
        <begin position="45"/>
        <end position="66"/>
    </location>
</feature>